<accession>A0A6A6XPB0</accession>
<feature type="compositionally biased region" description="Polar residues" evidence="5">
    <location>
        <begin position="621"/>
        <end position="631"/>
    </location>
</feature>
<sequence length="749" mass="82931">MLSPDGTSPKRAAPSIWSLDSGYQSNSLFSTSLEELALSQPFGTIPNPPSGYLQSPIEEYRDAPLGGAWDARGGEQFHAQRQQLSLDPITTKLGVSTTKDSFDNNFFLPELERDGENCLACEFWKITNPDGNVRCEDCRIPNIMEPALIVFAHSSSKGEDFVLPEKGRGKGLDTSDLAARCSACELSTLIDPTGPSSCQSCSPNPGLLSPISPASSEYKVRRSRAGRNSKLPLRALNQLQAWLDANQDNPYPSAEEKRQLAQECGITEKQVTCWFTNARARQLNPLDTWLSSGSEDDGAHESDIASAADTPAYSTGFSFLSENHAPGYRRAGSVSGSSAFSAGNTRPQPSRRGKKKNYRRTNQPAQIAELSSPTLRSPASQPRGKNVATQSDQEMWQCTFCRQRLVPKSWRRHEETQHLPKAEWTCMLTGPRLLRSNSLSNSSSCCAFCMAKNPSEDHFSTHHRIAECAKRAIGDRTFYRPDHLRQHVKNFHGATLYDIVQGRWKRAAEKAENIHHTCGFCGTWLESWDRRESHIAGHFKDGCTMETWIEPEVWEKKKRGDGSGETYEDMDVDFGGEKRKEKKKDKERDVKEKDKHDKHSSGLARLSRTFSRRSTRKFDTPTASQPHSQPSSLFANAFAPIPVSLPTNTPLSYAPNHVYSAPPVLPDINLDPLMNVDNGYGNMFDWGQLHTGNGGMGMVTDVDVNTQFVTAAYDPDFERAMAMVEYGNLVDNHGNGHGCGQGGWGQGGV</sequence>
<evidence type="ECO:0000259" key="6">
    <source>
        <dbReference type="PROSITE" id="PS50071"/>
    </source>
</evidence>
<feature type="region of interest" description="Disordered" evidence="5">
    <location>
        <begin position="556"/>
        <end position="631"/>
    </location>
</feature>
<evidence type="ECO:0000313" key="8">
    <source>
        <dbReference type="Proteomes" id="UP000799757"/>
    </source>
</evidence>
<dbReference type="EMBL" id="MU001791">
    <property type="protein sequence ID" value="KAF2798084.1"/>
    <property type="molecule type" value="Genomic_DNA"/>
</dbReference>
<organism evidence="7 8">
    <name type="scientific">Melanomma pulvis-pyrius CBS 109.77</name>
    <dbReference type="NCBI Taxonomy" id="1314802"/>
    <lineage>
        <taxon>Eukaryota</taxon>
        <taxon>Fungi</taxon>
        <taxon>Dikarya</taxon>
        <taxon>Ascomycota</taxon>
        <taxon>Pezizomycotina</taxon>
        <taxon>Dothideomycetes</taxon>
        <taxon>Pleosporomycetidae</taxon>
        <taxon>Pleosporales</taxon>
        <taxon>Melanommataceae</taxon>
        <taxon>Melanomma</taxon>
    </lineage>
</organism>
<keyword evidence="8" id="KW-1185">Reference proteome</keyword>
<keyword evidence="1 4" id="KW-0238">DNA-binding</keyword>
<dbReference type="InterPro" id="IPR050224">
    <property type="entry name" value="TALE_homeobox"/>
</dbReference>
<name>A0A6A6XPB0_9PLEO</name>
<feature type="region of interest" description="Disordered" evidence="5">
    <location>
        <begin position="330"/>
        <end position="390"/>
    </location>
</feature>
<feature type="DNA-binding region" description="Homeobox" evidence="4">
    <location>
        <begin position="224"/>
        <end position="286"/>
    </location>
</feature>
<feature type="compositionally biased region" description="Polar residues" evidence="5">
    <location>
        <begin position="360"/>
        <end position="380"/>
    </location>
</feature>
<dbReference type="InterPro" id="IPR009057">
    <property type="entry name" value="Homeodomain-like_sf"/>
</dbReference>
<dbReference type="Proteomes" id="UP000799757">
    <property type="component" value="Unassembled WGS sequence"/>
</dbReference>
<evidence type="ECO:0000256" key="1">
    <source>
        <dbReference type="ARBA" id="ARBA00023125"/>
    </source>
</evidence>
<evidence type="ECO:0000256" key="2">
    <source>
        <dbReference type="ARBA" id="ARBA00023155"/>
    </source>
</evidence>
<evidence type="ECO:0000313" key="7">
    <source>
        <dbReference type="EMBL" id="KAF2798084.1"/>
    </source>
</evidence>
<dbReference type="GO" id="GO:0003677">
    <property type="term" value="F:DNA binding"/>
    <property type="evidence" value="ECO:0007669"/>
    <property type="project" value="UniProtKB-UniRule"/>
</dbReference>
<keyword evidence="2 4" id="KW-0371">Homeobox</keyword>
<evidence type="ECO:0000256" key="4">
    <source>
        <dbReference type="PROSITE-ProRule" id="PRU00108"/>
    </source>
</evidence>
<feature type="domain" description="Homeobox" evidence="6">
    <location>
        <begin position="222"/>
        <end position="285"/>
    </location>
</feature>
<dbReference type="Gene3D" id="1.10.10.60">
    <property type="entry name" value="Homeodomain-like"/>
    <property type="match status" value="1"/>
</dbReference>
<dbReference type="CDD" id="cd00086">
    <property type="entry name" value="homeodomain"/>
    <property type="match status" value="1"/>
</dbReference>
<dbReference type="SMART" id="SM00389">
    <property type="entry name" value="HOX"/>
    <property type="match status" value="1"/>
</dbReference>
<feature type="compositionally biased region" description="Low complexity" evidence="5">
    <location>
        <begin position="331"/>
        <end position="343"/>
    </location>
</feature>
<evidence type="ECO:0000256" key="5">
    <source>
        <dbReference type="SAM" id="MobiDB-lite"/>
    </source>
</evidence>
<dbReference type="SUPFAM" id="SSF46689">
    <property type="entry name" value="Homeodomain-like"/>
    <property type="match status" value="1"/>
</dbReference>
<dbReference type="GO" id="GO:0006355">
    <property type="term" value="P:regulation of DNA-templated transcription"/>
    <property type="evidence" value="ECO:0007669"/>
    <property type="project" value="InterPro"/>
</dbReference>
<feature type="compositionally biased region" description="Basic residues" evidence="5">
    <location>
        <begin position="349"/>
        <end position="359"/>
    </location>
</feature>
<evidence type="ECO:0000256" key="3">
    <source>
        <dbReference type="ARBA" id="ARBA00023242"/>
    </source>
</evidence>
<dbReference type="PANTHER" id="PTHR11850">
    <property type="entry name" value="HOMEOBOX PROTEIN TRANSCRIPTION FACTORS"/>
    <property type="match status" value="1"/>
</dbReference>
<dbReference type="GO" id="GO:0005634">
    <property type="term" value="C:nucleus"/>
    <property type="evidence" value="ECO:0007669"/>
    <property type="project" value="UniProtKB-SubCell"/>
</dbReference>
<keyword evidence="3 4" id="KW-0539">Nucleus</keyword>
<protein>
    <recommendedName>
        <fullName evidence="6">Homeobox domain-containing protein</fullName>
    </recommendedName>
</protein>
<dbReference type="InterPro" id="IPR001356">
    <property type="entry name" value="HD"/>
</dbReference>
<reference evidence="7" key="1">
    <citation type="journal article" date="2020" name="Stud. Mycol.">
        <title>101 Dothideomycetes genomes: a test case for predicting lifestyles and emergence of pathogens.</title>
        <authorList>
            <person name="Haridas S."/>
            <person name="Albert R."/>
            <person name="Binder M."/>
            <person name="Bloem J."/>
            <person name="Labutti K."/>
            <person name="Salamov A."/>
            <person name="Andreopoulos B."/>
            <person name="Baker S."/>
            <person name="Barry K."/>
            <person name="Bills G."/>
            <person name="Bluhm B."/>
            <person name="Cannon C."/>
            <person name="Castanera R."/>
            <person name="Culley D."/>
            <person name="Daum C."/>
            <person name="Ezra D."/>
            <person name="Gonzalez J."/>
            <person name="Henrissat B."/>
            <person name="Kuo A."/>
            <person name="Liang C."/>
            <person name="Lipzen A."/>
            <person name="Lutzoni F."/>
            <person name="Magnuson J."/>
            <person name="Mondo S."/>
            <person name="Nolan M."/>
            <person name="Ohm R."/>
            <person name="Pangilinan J."/>
            <person name="Park H.-J."/>
            <person name="Ramirez L."/>
            <person name="Alfaro M."/>
            <person name="Sun H."/>
            <person name="Tritt A."/>
            <person name="Yoshinaga Y."/>
            <person name="Zwiers L.-H."/>
            <person name="Turgeon B."/>
            <person name="Goodwin S."/>
            <person name="Spatafora J."/>
            <person name="Crous P."/>
            <person name="Grigoriev I."/>
        </authorList>
    </citation>
    <scope>NUCLEOTIDE SEQUENCE</scope>
    <source>
        <strain evidence="7">CBS 109.77</strain>
    </source>
</reference>
<dbReference type="OrthoDB" id="10056939at2759"/>
<dbReference type="Pfam" id="PF05920">
    <property type="entry name" value="Homeobox_KN"/>
    <property type="match status" value="1"/>
</dbReference>
<feature type="compositionally biased region" description="Basic and acidic residues" evidence="5">
    <location>
        <begin position="575"/>
        <end position="600"/>
    </location>
</feature>
<dbReference type="InterPro" id="IPR008422">
    <property type="entry name" value="KN_HD"/>
</dbReference>
<dbReference type="AlphaFoldDB" id="A0A6A6XPB0"/>
<gene>
    <name evidence="7" type="ORF">K505DRAFT_322107</name>
</gene>
<proteinExistence type="predicted"/>
<comment type="subcellular location">
    <subcellularLocation>
        <location evidence="4">Nucleus</location>
    </subcellularLocation>
</comment>
<dbReference type="PROSITE" id="PS50071">
    <property type="entry name" value="HOMEOBOX_2"/>
    <property type="match status" value="1"/>
</dbReference>